<evidence type="ECO:0000256" key="1">
    <source>
        <dbReference type="ARBA" id="ARBA00004478"/>
    </source>
</evidence>
<dbReference type="InterPro" id="IPR030676">
    <property type="entry name" value="CitT-rel"/>
</dbReference>
<comment type="subcellular location">
    <subcellularLocation>
        <location evidence="1">Plastid</location>
        <location evidence="1">Chloroplast inner membrane</location>
        <topology evidence="1">Multi-pass membrane protein</topology>
    </subcellularLocation>
</comment>
<evidence type="ECO:0000313" key="9">
    <source>
        <dbReference type="Proteomes" id="UP001190700"/>
    </source>
</evidence>
<evidence type="ECO:0000256" key="2">
    <source>
        <dbReference type="ARBA" id="ARBA00007349"/>
    </source>
</evidence>
<evidence type="ECO:0000256" key="6">
    <source>
        <dbReference type="ARBA" id="ARBA00023136"/>
    </source>
</evidence>
<feature type="transmembrane region" description="Helical" evidence="7">
    <location>
        <begin position="385"/>
        <end position="402"/>
    </location>
</feature>
<gene>
    <name evidence="8" type="ORF">CYMTET_56915</name>
</gene>
<dbReference type="InterPro" id="IPR001898">
    <property type="entry name" value="SLC13A/DASS"/>
</dbReference>
<keyword evidence="6 7" id="KW-0472">Membrane</keyword>
<organism evidence="8 9">
    <name type="scientific">Cymbomonas tetramitiformis</name>
    <dbReference type="NCBI Taxonomy" id="36881"/>
    <lineage>
        <taxon>Eukaryota</taxon>
        <taxon>Viridiplantae</taxon>
        <taxon>Chlorophyta</taxon>
        <taxon>Pyramimonadophyceae</taxon>
        <taxon>Pyramimonadales</taxon>
        <taxon>Pyramimonadaceae</taxon>
        <taxon>Cymbomonas</taxon>
    </lineage>
</organism>
<dbReference type="EMBL" id="LGRX02035910">
    <property type="protein sequence ID" value="KAK3232749.1"/>
    <property type="molecule type" value="Genomic_DNA"/>
</dbReference>
<keyword evidence="5 7" id="KW-1133">Transmembrane helix</keyword>
<dbReference type="Pfam" id="PF00939">
    <property type="entry name" value="Na_sulph_symp"/>
    <property type="match status" value="1"/>
</dbReference>
<dbReference type="Proteomes" id="UP001190700">
    <property type="component" value="Unassembled WGS sequence"/>
</dbReference>
<name>A0AAE0ELU2_9CHLO</name>
<feature type="transmembrane region" description="Helical" evidence="7">
    <location>
        <begin position="308"/>
        <end position="328"/>
    </location>
</feature>
<keyword evidence="9" id="KW-1185">Reference proteome</keyword>
<dbReference type="GO" id="GO:0015140">
    <property type="term" value="F:malate transmembrane transporter activity"/>
    <property type="evidence" value="ECO:0007669"/>
    <property type="project" value="UniProtKB-ARBA"/>
</dbReference>
<evidence type="ECO:0000313" key="8">
    <source>
        <dbReference type="EMBL" id="KAK3232749.1"/>
    </source>
</evidence>
<evidence type="ECO:0000256" key="4">
    <source>
        <dbReference type="ARBA" id="ARBA00022780"/>
    </source>
</evidence>
<proteinExistence type="inferred from homology"/>
<accession>A0AAE0ELU2</accession>
<feature type="transmembrane region" description="Helical" evidence="7">
    <location>
        <begin position="137"/>
        <end position="161"/>
    </location>
</feature>
<dbReference type="GO" id="GO:0009706">
    <property type="term" value="C:chloroplast inner membrane"/>
    <property type="evidence" value="ECO:0007669"/>
    <property type="project" value="UniProtKB-SubCell"/>
</dbReference>
<dbReference type="AlphaFoldDB" id="A0AAE0ELU2"/>
<comment type="caution">
    <text evidence="8">The sequence shown here is derived from an EMBL/GenBank/DDBJ whole genome shotgun (WGS) entry which is preliminary data.</text>
</comment>
<protein>
    <submittedName>
        <fullName evidence="8">Uncharacterized protein</fullName>
    </submittedName>
</protein>
<evidence type="ECO:0000256" key="5">
    <source>
        <dbReference type="ARBA" id="ARBA00022989"/>
    </source>
</evidence>
<feature type="transmembrane region" description="Helical" evidence="7">
    <location>
        <begin position="362"/>
        <end position="379"/>
    </location>
</feature>
<keyword evidence="4" id="KW-0934">Plastid</keyword>
<dbReference type="PANTHER" id="PTHR42826">
    <property type="entry name" value="DICARBOXYLATE TRANSPORTER 2.1, CHLOROPLASTIC"/>
    <property type="match status" value="1"/>
</dbReference>
<feature type="transmembrane region" description="Helical" evidence="7">
    <location>
        <begin position="414"/>
        <end position="438"/>
    </location>
</feature>
<feature type="transmembrane region" description="Helical" evidence="7">
    <location>
        <begin position="450"/>
        <end position="470"/>
    </location>
</feature>
<sequence>MLNQALQRSYCLLTSTDVLNRGRSPRQKVSQKPLAKPAAIDSPSCILSSNTCVPGYSKATQIKFIQASRKHAPNHRGPTRSVVVPKAAASAAVEETESPAPEDAGIAPVPALIAISVGLIIKFIVPCPAELTMQAWNLLAIFVSTVVGLVLKPVPVGAWAFMMLTFTLLTKTLPFTAALSALTNEVIWLIVVATFFARAFVKTGFGDRCALFFVKIFGKTTLSLAYGLQTAELVMCPALPSSTARAGGVFVPIINGLDKRSRSFLTACQLQGQNSNCNILLTASAQNFLCIKLAQEFGIGFTNPFNQWLLAAIVPCLVAIYVMPYIIYMLDPPEVKDTPEAPAKAAEALTAMGPLKNNDKKMLAALVVTISLWVFGTQLGISAVLGAMIGLSMLLASGVITWDDALEEKSAWDALVWFAILISMSAQLNALGVVAWLSSSVSTALAAAKLHWLGSFGLLHLGFYMLHYVMASQTAHVASLFTAFLGMMVAAGCPPVLSALTLSFNGNLNGAMTHYASGQAAVMYNTGYVPLPKLWKIGVYCGIANALIWGTVGMGWWKVIGLW</sequence>
<evidence type="ECO:0000256" key="7">
    <source>
        <dbReference type="SAM" id="Phobius"/>
    </source>
</evidence>
<keyword evidence="4" id="KW-1001">Plastid inner membrane</keyword>
<feature type="transmembrane region" description="Helical" evidence="7">
    <location>
        <begin position="477"/>
        <end position="497"/>
    </location>
</feature>
<dbReference type="NCBIfam" id="TIGR00785">
    <property type="entry name" value="dass"/>
    <property type="match status" value="1"/>
</dbReference>
<evidence type="ECO:0000256" key="3">
    <source>
        <dbReference type="ARBA" id="ARBA00022692"/>
    </source>
</evidence>
<feature type="transmembrane region" description="Helical" evidence="7">
    <location>
        <begin position="537"/>
        <end position="557"/>
    </location>
</feature>
<keyword evidence="3 7" id="KW-0812">Transmembrane</keyword>
<feature type="transmembrane region" description="Helical" evidence="7">
    <location>
        <begin position="105"/>
        <end position="125"/>
    </location>
</feature>
<reference evidence="8 9" key="1">
    <citation type="journal article" date="2015" name="Genome Biol. Evol.">
        <title>Comparative Genomics of a Bacterivorous Green Alga Reveals Evolutionary Causalities and Consequences of Phago-Mixotrophic Mode of Nutrition.</title>
        <authorList>
            <person name="Burns J.A."/>
            <person name="Paasch A."/>
            <person name="Narechania A."/>
            <person name="Kim E."/>
        </authorList>
    </citation>
    <scope>NUCLEOTIDE SEQUENCE [LARGE SCALE GENOMIC DNA]</scope>
    <source>
        <strain evidence="8 9">PLY_AMNH</strain>
    </source>
</reference>
<comment type="similarity">
    <text evidence="2">Belongs to the SLC13A/DASS transporter (TC 2.A.47) family. DIT1 subfamily.</text>
</comment>
<feature type="transmembrane region" description="Helical" evidence="7">
    <location>
        <begin position="173"/>
        <end position="197"/>
    </location>
</feature>